<keyword evidence="4" id="KW-1185">Reference proteome</keyword>
<dbReference type="PRINTS" id="PR00449">
    <property type="entry name" value="RASTRNSFRMNG"/>
</dbReference>
<keyword evidence="1" id="KW-0812">Transmembrane</keyword>
<accession>A0A9P7A1U1</accession>
<dbReference type="Proteomes" id="UP000714275">
    <property type="component" value="Unassembled WGS sequence"/>
</dbReference>
<organism evidence="3 4">
    <name type="scientific">Suillus placidus</name>
    <dbReference type="NCBI Taxonomy" id="48579"/>
    <lineage>
        <taxon>Eukaryota</taxon>
        <taxon>Fungi</taxon>
        <taxon>Dikarya</taxon>
        <taxon>Basidiomycota</taxon>
        <taxon>Agaricomycotina</taxon>
        <taxon>Agaricomycetes</taxon>
        <taxon>Agaricomycetidae</taxon>
        <taxon>Boletales</taxon>
        <taxon>Suillineae</taxon>
        <taxon>Suillaceae</taxon>
        <taxon>Suillus</taxon>
    </lineage>
</organism>
<dbReference type="EMBL" id="JABBWD010000007">
    <property type="protein sequence ID" value="KAG1780803.1"/>
    <property type="molecule type" value="Genomic_DNA"/>
</dbReference>
<dbReference type="AlphaFoldDB" id="A0A9P7A1U1"/>
<comment type="caution">
    <text evidence="3">The sequence shown here is derived from an EMBL/GenBank/DDBJ whole genome shotgun (WGS) entry which is preliminary data.</text>
</comment>
<dbReference type="SUPFAM" id="SSF52540">
    <property type="entry name" value="P-loop containing nucleoside triphosphate hydrolases"/>
    <property type="match status" value="1"/>
</dbReference>
<dbReference type="OrthoDB" id="391988at2759"/>
<dbReference type="Pfam" id="PF01926">
    <property type="entry name" value="MMR_HSR1"/>
    <property type="match status" value="1"/>
</dbReference>
<evidence type="ECO:0000313" key="4">
    <source>
        <dbReference type="Proteomes" id="UP000714275"/>
    </source>
</evidence>
<keyword evidence="1" id="KW-0472">Membrane</keyword>
<protein>
    <recommendedName>
        <fullName evidence="2">G domain-containing protein</fullName>
    </recommendedName>
</protein>
<dbReference type="InterPro" id="IPR027417">
    <property type="entry name" value="P-loop_NTPase"/>
</dbReference>
<keyword evidence="1" id="KW-1133">Transmembrane helix</keyword>
<dbReference type="Gene3D" id="3.40.50.300">
    <property type="entry name" value="P-loop containing nucleotide triphosphate hydrolases"/>
    <property type="match status" value="1"/>
</dbReference>
<dbReference type="GO" id="GO:0005525">
    <property type="term" value="F:GTP binding"/>
    <property type="evidence" value="ECO:0007669"/>
    <property type="project" value="InterPro"/>
</dbReference>
<dbReference type="InterPro" id="IPR006073">
    <property type="entry name" value="GTP-bd"/>
</dbReference>
<sequence length="493" mass="55236">MILDIRQLQSTSSDILQICPRFRLLVIGKTGVGKSSLIQQAFKINEVHVSKHRSGEADIDKEFIVPENKRFVLHDSQGFEAGDSRCFAIAKDFIDRRRKMPKLQDKIHAVWLCLSIPHAHERLLESGVQEFLKLRKEILGNIPIIVVFTKYDVFVDNLELDAMESDELDEAALEVLKIDTLNKLCIQPLKEVAGSDILHTTVSTNEEHESTIRQLIDLTTTNVEKIVASEAALAMMIAQRVDIGLKVGASIAIGKKSQSCHSLRRLVDFPLLTSEFLGYWRGIGSSMNFIGFAMLDCLSVIHKDIIDVWNFNDPGCHLASDKFKELMLKDLDKVDLPRTGETFQFGLSVVSTITVILTSLAGPFLPIVVPIAAGVVLVKWAYDTYQRTNIVLQRIMTYIVDLTCIMQILFLLAPTGSISRRVIKIAIKAYEEAGKNNVHSAIQSHVSVTRSGGDDALDEIVRLIKVHSIKAEEVQDLRTKIELPVDLQVDEEW</sequence>
<gene>
    <name evidence="3" type="ORF">EV702DRAFT_680815</name>
</gene>
<feature type="domain" description="G" evidence="2">
    <location>
        <begin position="24"/>
        <end position="150"/>
    </location>
</feature>
<evidence type="ECO:0000256" key="1">
    <source>
        <dbReference type="SAM" id="Phobius"/>
    </source>
</evidence>
<dbReference type="CDD" id="cd00882">
    <property type="entry name" value="Ras_like_GTPase"/>
    <property type="match status" value="1"/>
</dbReference>
<name>A0A9P7A1U1_9AGAM</name>
<reference evidence="3" key="1">
    <citation type="journal article" date="2020" name="New Phytol.">
        <title>Comparative genomics reveals dynamic genome evolution in host specialist ectomycorrhizal fungi.</title>
        <authorList>
            <person name="Lofgren L.A."/>
            <person name="Nguyen N.H."/>
            <person name="Vilgalys R."/>
            <person name="Ruytinx J."/>
            <person name="Liao H.L."/>
            <person name="Branco S."/>
            <person name="Kuo A."/>
            <person name="LaButti K."/>
            <person name="Lipzen A."/>
            <person name="Andreopoulos W."/>
            <person name="Pangilinan J."/>
            <person name="Riley R."/>
            <person name="Hundley H."/>
            <person name="Na H."/>
            <person name="Barry K."/>
            <person name="Grigoriev I.V."/>
            <person name="Stajich J.E."/>
            <person name="Kennedy P.G."/>
        </authorList>
    </citation>
    <scope>NUCLEOTIDE SEQUENCE</scope>
    <source>
        <strain evidence="3">DOB743</strain>
    </source>
</reference>
<feature type="transmembrane region" description="Helical" evidence="1">
    <location>
        <begin position="395"/>
        <end position="413"/>
    </location>
</feature>
<evidence type="ECO:0000313" key="3">
    <source>
        <dbReference type="EMBL" id="KAG1780803.1"/>
    </source>
</evidence>
<feature type="transmembrane region" description="Helical" evidence="1">
    <location>
        <begin position="345"/>
        <end position="375"/>
    </location>
</feature>
<evidence type="ECO:0000259" key="2">
    <source>
        <dbReference type="Pfam" id="PF01926"/>
    </source>
</evidence>
<proteinExistence type="predicted"/>